<feature type="compositionally biased region" description="Acidic residues" evidence="1">
    <location>
        <begin position="90"/>
        <end position="101"/>
    </location>
</feature>
<name>A0A8H5FF62_9AGAR</name>
<dbReference type="Proteomes" id="UP000541558">
    <property type="component" value="Unassembled WGS sequence"/>
</dbReference>
<comment type="caution">
    <text evidence="2">The sequence shown here is derived from an EMBL/GenBank/DDBJ whole genome shotgun (WGS) entry which is preliminary data.</text>
</comment>
<feature type="region of interest" description="Disordered" evidence="1">
    <location>
        <begin position="551"/>
        <end position="633"/>
    </location>
</feature>
<feature type="region of interest" description="Disordered" evidence="1">
    <location>
        <begin position="305"/>
        <end position="379"/>
    </location>
</feature>
<feature type="compositionally biased region" description="Basic and acidic residues" evidence="1">
    <location>
        <begin position="168"/>
        <end position="178"/>
    </location>
</feature>
<evidence type="ECO:0008006" key="4">
    <source>
        <dbReference type="Google" id="ProtNLM"/>
    </source>
</evidence>
<feature type="compositionally biased region" description="Basic and acidic residues" evidence="1">
    <location>
        <begin position="553"/>
        <end position="566"/>
    </location>
</feature>
<dbReference type="AlphaFoldDB" id="A0A8H5FF62"/>
<organism evidence="2 3">
    <name type="scientific">Ephemerocybe angulata</name>
    <dbReference type="NCBI Taxonomy" id="980116"/>
    <lineage>
        <taxon>Eukaryota</taxon>
        <taxon>Fungi</taxon>
        <taxon>Dikarya</taxon>
        <taxon>Basidiomycota</taxon>
        <taxon>Agaricomycotina</taxon>
        <taxon>Agaricomycetes</taxon>
        <taxon>Agaricomycetidae</taxon>
        <taxon>Agaricales</taxon>
        <taxon>Agaricineae</taxon>
        <taxon>Psathyrellaceae</taxon>
        <taxon>Ephemerocybe</taxon>
    </lineage>
</organism>
<protein>
    <recommendedName>
        <fullName evidence="4">Retrotransposon gag domain-containing protein</fullName>
    </recommendedName>
</protein>
<evidence type="ECO:0000313" key="2">
    <source>
        <dbReference type="EMBL" id="KAF5334544.1"/>
    </source>
</evidence>
<proteinExistence type="predicted"/>
<feature type="compositionally biased region" description="Polar residues" evidence="1">
    <location>
        <begin position="582"/>
        <end position="600"/>
    </location>
</feature>
<keyword evidence="3" id="KW-1185">Reference proteome</keyword>
<gene>
    <name evidence="2" type="ORF">D9611_013826</name>
</gene>
<feature type="compositionally biased region" description="Polar residues" evidence="1">
    <location>
        <begin position="17"/>
        <end position="29"/>
    </location>
</feature>
<evidence type="ECO:0000313" key="3">
    <source>
        <dbReference type="Proteomes" id="UP000541558"/>
    </source>
</evidence>
<feature type="region of interest" description="Disordered" evidence="1">
    <location>
        <begin position="219"/>
        <end position="283"/>
    </location>
</feature>
<dbReference type="EMBL" id="JAACJK010000068">
    <property type="protein sequence ID" value="KAF5334544.1"/>
    <property type="molecule type" value="Genomic_DNA"/>
</dbReference>
<feature type="compositionally biased region" description="Basic residues" evidence="1">
    <location>
        <begin position="240"/>
        <end position="260"/>
    </location>
</feature>
<accession>A0A8H5FF62</accession>
<feature type="compositionally biased region" description="Acidic residues" evidence="1">
    <location>
        <begin position="329"/>
        <end position="361"/>
    </location>
</feature>
<evidence type="ECO:0000256" key="1">
    <source>
        <dbReference type="SAM" id="MobiDB-lite"/>
    </source>
</evidence>
<sequence length="847" mass="95560">MLGWICRALMPSDSDADSTNNQRFKTTKTSVKKNGLRTSQPRYRYPRPRIPVLAKKATGETPASLLESSDTRDPSESSDFEEAMHSVENLMEEAELSDNEGPDQVKTPIHATRSLDDLRRGASVPVDTMNQIEIAQSNLNRSQKDLVYKTRRDKARSRRGSTSSRGEGLSEPKGKGIDPKNWGALDLSDDELEAQRALYESVAHKNEYYSLPQADNAFIANESSDEASENSDNTQSSRDRHNKKRRAEYRLKKKTKKVRAKHDDAISVSAIQYNGKRDKEKKKKAYINPVEQLDRLSYVSTALKGAKKLDKGKAKKSSLPPSDPGSDSSGDDQGGDDSSSDDEDDDDDDDDDDEEDDEDEVLTSSESETESNKKSKVSRKAVYKPIMPDNYDGRPSLPAYTRFVSQATMYLEDITIPKNRQVYILSRCLDGEAWKWYARVVSKNVAKWRVSRFFEELFNECFPVNFKELQRERLDTLKQGKSDIKGYMARLDELYLVNGIRRQRDKARFFFKGLHDELKKRLRSKGLSPESSDYGRIVRKAQNFELAIKMSSAHRDNEARKSKRENNYSGQAKGKGRDRPGPSTNYGRKTNGQTESNSNQDRFRKHNDKLDANRRGWKDKNGSGRQKSNSNEKAKLKAEGKCYICKESTTHFARNCPQANSVNSKGSSSSGIQSYSAAVTASNVESLREQALEDTTQAVHTLDCNSIPLEMGSPELPPIDAEYIDGDGPDLQELEWANNWEAEAEELFNTFEDEDAHLIPEARRFFRADNESWEELDEWLAQNADTPVPPVDFVAPRRRTSRREAALARCSRDPLHCSLSPGDLYMSGLFLTPSSSAQLSPPVSGLE</sequence>
<feature type="compositionally biased region" description="Basic and acidic residues" evidence="1">
    <location>
        <begin position="608"/>
        <end position="622"/>
    </location>
</feature>
<feature type="region of interest" description="Disordered" evidence="1">
    <location>
        <begin position="143"/>
        <end position="184"/>
    </location>
</feature>
<feature type="region of interest" description="Disordered" evidence="1">
    <location>
        <begin position="11"/>
        <end position="122"/>
    </location>
</feature>
<feature type="compositionally biased region" description="Low complexity" evidence="1">
    <location>
        <begin position="317"/>
        <end position="328"/>
    </location>
</feature>
<reference evidence="2 3" key="1">
    <citation type="journal article" date="2020" name="ISME J.">
        <title>Uncovering the hidden diversity of litter-decomposition mechanisms in mushroom-forming fungi.</title>
        <authorList>
            <person name="Floudas D."/>
            <person name="Bentzer J."/>
            <person name="Ahren D."/>
            <person name="Johansson T."/>
            <person name="Persson P."/>
            <person name="Tunlid A."/>
        </authorList>
    </citation>
    <scope>NUCLEOTIDE SEQUENCE [LARGE SCALE GENOMIC DNA]</scope>
    <source>
        <strain evidence="2 3">CBS 175.51</strain>
    </source>
</reference>
<dbReference type="OrthoDB" id="3205788at2759"/>